<organism evidence="3 4">
    <name type="scientific">Phaeobacter gallaeciensis</name>
    <dbReference type="NCBI Taxonomy" id="60890"/>
    <lineage>
        <taxon>Bacteria</taxon>
        <taxon>Pseudomonadati</taxon>
        <taxon>Pseudomonadota</taxon>
        <taxon>Alphaproteobacteria</taxon>
        <taxon>Rhodobacterales</taxon>
        <taxon>Roseobacteraceae</taxon>
        <taxon>Phaeobacter</taxon>
    </lineage>
</organism>
<sequence length="330" mass="35493">MRSVGKFLGRSALAVIALGGAFWVFGPYEEVNLSPTFEPRKFGEGVQVYFESTESGFKDITSGVAKRVIWQDGFKEQRTPYSVVYLHGFSATSEEIRPVPDRVAAALGANLVFTRLRGHGRGSDPMIEATASDWMQDAAEALAAGRAVGEQVVVIATSTGATLAAAAALNPEMSKDVAAAVFVSPNFGLNDPFAWILTLPAARHWAPLLMGGERVTSGGNPEKDKYWTTRYSWGALAPLAALVRDIEALDFSQAVVPALFRLSDEDRVVRPDLGHEVAGRWGATALVQVVKMGPQDDPAAHVITGDIMSPGQTDKTVRDILTWLATHGIR</sequence>
<protein>
    <submittedName>
        <fullName evidence="3">Alpha/beta hydrolase</fullName>
    </submittedName>
</protein>
<keyword evidence="1" id="KW-1133">Transmembrane helix</keyword>
<dbReference type="Pfam" id="PF12697">
    <property type="entry name" value="Abhydrolase_6"/>
    <property type="match status" value="1"/>
</dbReference>
<proteinExistence type="predicted"/>
<evidence type="ECO:0000313" key="3">
    <source>
        <dbReference type="EMBL" id="RBW55627.1"/>
    </source>
</evidence>
<dbReference type="EMBL" id="QOCE01000029">
    <property type="protein sequence ID" value="RBW55627.1"/>
    <property type="molecule type" value="Genomic_DNA"/>
</dbReference>
<dbReference type="GO" id="GO:0016787">
    <property type="term" value="F:hydrolase activity"/>
    <property type="evidence" value="ECO:0007669"/>
    <property type="project" value="UniProtKB-KW"/>
</dbReference>
<dbReference type="InterPro" id="IPR000073">
    <property type="entry name" value="AB_hydrolase_1"/>
</dbReference>
<comment type="caution">
    <text evidence="3">The sequence shown here is derived from an EMBL/GenBank/DDBJ whole genome shotgun (WGS) entry which is preliminary data.</text>
</comment>
<evidence type="ECO:0000256" key="1">
    <source>
        <dbReference type="SAM" id="Phobius"/>
    </source>
</evidence>
<evidence type="ECO:0000313" key="4">
    <source>
        <dbReference type="Proteomes" id="UP000252706"/>
    </source>
</evidence>
<dbReference type="AlphaFoldDB" id="A0A366X1S1"/>
<keyword evidence="3" id="KW-0378">Hydrolase</keyword>
<feature type="transmembrane region" description="Helical" evidence="1">
    <location>
        <begin position="7"/>
        <end position="26"/>
    </location>
</feature>
<keyword evidence="1" id="KW-0812">Transmembrane</keyword>
<dbReference type="OrthoDB" id="5416147at2"/>
<dbReference type="Gene3D" id="3.40.50.1820">
    <property type="entry name" value="alpha/beta hydrolase"/>
    <property type="match status" value="1"/>
</dbReference>
<accession>A0A366X1S1</accession>
<dbReference type="InterPro" id="IPR029058">
    <property type="entry name" value="AB_hydrolase_fold"/>
</dbReference>
<dbReference type="Proteomes" id="UP000252706">
    <property type="component" value="Unassembled WGS sequence"/>
</dbReference>
<dbReference type="SUPFAM" id="SSF53474">
    <property type="entry name" value="alpha/beta-Hydrolases"/>
    <property type="match status" value="1"/>
</dbReference>
<reference evidence="3 4" key="1">
    <citation type="submission" date="2018-07" db="EMBL/GenBank/DDBJ databases">
        <title>Modular assembly of carbohydrate-degrading microbial communities in the ocean.</title>
        <authorList>
            <person name="Enke T.N."/>
            <person name="Datta M.S."/>
            <person name="Schwartzman J.A."/>
            <person name="Cermak N."/>
            <person name="Schmitz D.A."/>
            <person name="Barrere J."/>
            <person name="Cordero O.X."/>
        </authorList>
    </citation>
    <scope>NUCLEOTIDE SEQUENCE [LARGE SCALE GENOMIC DNA]</scope>
    <source>
        <strain evidence="3 4">C3M10</strain>
    </source>
</reference>
<keyword evidence="1" id="KW-0472">Membrane</keyword>
<name>A0A366X1S1_9RHOB</name>
<gene>
    <name evidence="3" type="ORF">DS909_10060</name>
</gene>
<evidence type="ECO:0000259" key="2">
    <source>
        <dbReference type="Pfam" id="PF12697"/>
    </source>
</evidence>
<feature type="domain" description="AB hydrolase-1" evidence="2">
    <location>
        <begin position="83"/>
        <end position="282"/>
    </location>
</feature>